<dbReference type="OrthoDB" id="5326183at2"/>
<reference evidence="1 2" key="1">
    <citation type="journal article" date="2014" name="Genome Announc.">
        <title>Draft genome sequences of eight enterohepatic helicobacter species isolated from both laboratory and wild rodents.</title>
        <authorList>
            <person name="Sheh A."/>
            <person name="Shen Z."/>
            <person name="Fox J.G."/>
        </authorList>
    </citation>
    <scope>NUCLEOTIDE SEQUENCE [LARGE SCALE GENOMIC DNA]</scope>
    <source>
        <strain evidence="1 2">ATCC 700114</strain>
    </source>
</reference>
<evidence type="ECO:0000313" key="1">
    <source>
        <dbReference type="EMBL" id="TLD82589.1"/>
    </source>
</evidence>
<dbReference type="RefSeq" id="WP_034346842.1">
    <property type="nucleotide sequence ID" value="NZ_JRPL02000018.1"/>
</dbReference>
<comment type="caution">
    <text evidence="1">The sequence shown here is derived from an EMBL/GenBank/DDBJ whole genome shotgun (WGS) entry which is preliminary data.</text>
</comment>
<dbReference type="EMBL" id="JRPL02000018">
    <property type="protein sequence ID" value="TLD82589.1"/>
    <property type="molecule type" value="Genomic_DNA"/>
</dbReference>
<organism evidence="1 2">
    <name type="scientific">Helicobacter trogontum</name>
    <dbReference type="NCBI Taxonomy" id="50960"/>
    <lineage>
        <taxon>Bacteria</taxon>
        <taxon>Pseudomonadati</taxon>
        <taxon>Campylobacterota</taxon>
        <taxon>Epsilonproteobacteria</taxon>
        <taxon>Campylobacterales</taxon>
        <taxon>Helicobacteraceae</taxon>
        <taxon>Helicobacter</taxon>
    </lineage>
</organism>
<name>A0A4U8S9F4_9HELI</name>
<dbReference type="AlphaFoldDB" id="A0A4U8S9F4"/>
<dbReference type="Proteomes" id="UP000029878">
    <property type="component" value="Unassembled WGS sequence"/>
</dbReference>
<sequence length="83" mass="9198">MNKHLQIQGCTNPLPSGGPCTMVATILPNARGLKKFNDDYPIMQDLVSSGVMSDKGFPIIKARFKKFSGFVIEFKINLLRNVV</sequence>
<evidence type="ECO:0000313" key="2">
    <source>
        <dbReference type="Proteomes" id="UP000029878"/>
    </source>
</evidence>
<protein>
    <submittedName>
        <fullName evidence="1">Uncharacterized protein</fullName>
    </submittedName>
</protein>
<gene>
    <name evidence="1" type="ORF">LS81_007520</name>
</gene>
<proteinExistence type="predicted"/>
<accession>A0A4U8S9F4</accession>